<evidence type="ECO:0000313" key="1">
    <source>
        <dbReference type="EMBL" id="SEQ58285.1"/>
    </source>
</evidence>
<protein>
    <recommendedName>
        <fullName evidence="3">Lipoprotein</fullName>
    </recommendedName>
</protein>
<evidence type="ECO:0008006" key="3">
    <source>
        <dbReference type="Google" id="ProtNLM"/>
    </source>
</evidence>
<proteinExistence type="predicted"/>
<name>A0A1H9H7I4_9FLAO</name>
<dbReference type="RefSeq" id="WP_177176581.1">
    <property type="nucleotide sequence ID" value="NZ_FOFN01000002.1"/>
</dbReference>
<gene>
    <name evidence="1" type="ORF">SAMN05421824_2032</name>
</gene>
<dbReference type="EMBL" id="FOFN01000002">
    <property type="protein sequence ID" value="SEQ58285.1"/>
    <property type="molecule type" value="Genomic_DNA"/>
</dbReference>
<accession>A0A1H9H7I4</accession>
<dbReference type="PROSITE" id="PS51257">
    <property type="entry name" value="PROKAR_LIPOPROTEIN"/>
    <property type="match status" value="1"/>
</dbReference>
<evidence type="ECO:0000313" key="2">
    <source>
        <dbReference type="Proteomes" id="UP000198999"/>
    </source>
</evidence>
<dbReference type="Proteomes" id="UP000198999">
    <property type="component" value="Unassembled WGS sequence"/>
</dbReference>
<dbReference type="STRING" id="419940.SAMN05421824_2032"/>
<dbReference type="AlphaFoldDB" id="A0A1H9H7I4"/>
<keyword evidence="2" id="KW-1185">Reference proteome</keyword>
<reference evidence="1 2" key="1">
    <citation type="submission" date="2016-10" db="EMBL/GenBank/DDBJ databases">
        <authorList>
            <person name="de Groot N.N."/>
        </authorList>
    </citation>
    <scope>NUCLEOTIDE SEQUENCE [LARGE SCALE GENOMIC DNA]</scope>
    <source>
        <strain evidence="1 2">DSM 21035</strain>
    </source>
</reference>
<organism evidence="1 2">
    <name type="scientific">Hyunsoonleella jejuensis</name>
    <dbReference type="NCBI Taxonomy" id="419940"/>
    <lineage>
        <taxon>Bacteria</taxon>
        <taxon>Pseudomonadati</taxon>
        <taxon>Bacteroidota</taxon>
        <taxon>Flavobacteriia</taxon>
        <taxon>Flavobacteriales</taxon>
        <taxon>Flavobacteriaceae</taxon>
    </lineage>
</organism>
<sequence>MKKALLYTLFVSILFSCSTRKRVETAVNSGNYNQAITTALSKLRKNKDKKRNQDYVIVLHDAYHKVVERDLNTIEHLKKDNNPETFKDIFEMYVDLDARQEAIKPLLPLYANGKKITFKFKNYSNDILVSKNKLSDYLYEKGLDLLESDDKHIIRNAHSELAYLDRISPNYENTRELLNEALERGKDYVLVSINNATEQVIPARLEEELLNFNTYGLNKFWSEYHAIAQPNRKYDFAMHLNLRQINISPERINQREFLREREISDGWEYEKDRNGNVLKDSLGNDIKYEKFINVRARLYETIQTKSVQVVGDVVYLDNNTQQTLDTFTIDSGFIFEHISARFRGDRRALLPEDRQLLNNRQLPFPSNEQMIFDTGEDLKVRLKQIINSYSVTRL</sequence>